<proteinExistence type="predicted"/>
<dbReference type="OrthoDB" id="425619at2759"/>
<dbReference type="EMBL" id="CAKASE010000046">
    <property type="protein sequence ID" value="CAG9561114.1"/>
    <property type="molecule type" value="Genomic_DNA"/>
</dbReference>
<name>A0A8J2VZF2_9NEOP</name>
<evidence type="ECO:0000313" key="1">
    <source>
        <dbReference type="EMBL" id="CAG9561114.1"/>
    </source>
</evidence>
<gene>
    <name evidence="1" type="ORF">DCHRY22_LOCUS2672</name>
</gene>
<comment type="caution">
    <text evidence="1">The sequence shown here is derived from an EMBL/GenBank/DDBJ whole genome shotgun (WGS) entry which is preliminary data.</text>
</comment>
<protein>
    <submittedName>
        <fullName evidence="1">(African queen) hypothetical protein</fullName>
    </submittedName>
</protein>
<keyword evidence="2" id="KW-1185">Reference proteome</keyword>
<accession>A0A8J2VZF2</accession>
<sequence>MSTLSLTYRSSPGGFWKSRITSLSCIEILKYPGVTVSSVKTDVPALPVLAERPYGPLSPITLSPLKRQGTELFDGYSPVLDVLYEDAVKNLEDYDEESTEIFSIEIERLDRLLMQNEAVFKPGKELKIIQPRNRVIRKRHTHKTVYSI</sequence>
<dbReference type="Proteomes" id="UP000789524">
    <property type="component" value="Unassembled WGS sequence"/>
</dbReference>
<reference evidence="1" key="1">
    <citation type="submission" date="2021-09" db="EMBL/GenBank/DDBJ databases">
        <authorList>
            <person name="Martin H S."/>
        </authorList>
    </citation>
    <scope>NUCLEOTIDE SEQUENCE</scope>
</reference>
<evidence type="ECO:0000313" key="2">
    <source>
        <dbReference type="Proteomes" id="UP000789524"/>
    </source>
</evidence>
<organism evidence="1 2">
    <name type="scientific">Danaus chrysippus</name>
    <name type="common">African queen</name>
    <dbReference type="NCBI Taxonomy" id="151541"/>
    <lineage>
        <taxon>Eukaryota</taxon>
        <taxon>Metazoa</taxon>
        <taxon>Ecdysozoa</taxon>
        <taxon>Arthropoda</taxon>
        <taxon>Hexapoda</taxon>
        <taxon>Insecta</taxon>
        <taxon>Pterygota</taxon>
        <taxon>Neoptera</taxon>
        <taxon>Endopterygota</taxon>
        <taxon>Lepidoptera</taxon>
        <taxon>Glossata</taxon>
        <taxon>Ditrysia</taxon>
        <taxon>Papilionoidea</taxon>
        <taxon>Nymphalidae</taxon>
        <taxon>Danainae</taxon>
        <taxon>Danaini</taxon>
        <taxon>Danaina</taxon>
        <taxon>Danaus</taxon>
        <taxon>Anosia</taxon>
    </lineage>
</organism>
<dbReference type="AlphaFoldDB" id="A0A8J2VZF2"/>